<dbReference type="Proteomes" id="UP000027822">
    <property type="component" value="Unassembled WGS sequence"/>
</dbReference>
<protein>
    <submittedName>
        <fullName evidence="1">Uncharacterized protein</fullName>
    </submittedName>
</protein>
<name>A0A073K9E6_9BACI</name>
<comment type="caution">
    <text evidence="1">The sequence shown here is derived from an EMBL/GenBank/DDBJ whole genome shotgun (WGS) entry which is preliminary data.</text>
</comment>
<reference evidence="1 2" key="1">
    <citation type="submission" date="2014-06" db="EMBL/GenBank/DDBJ databases">
        <title>Draft genome sequence of Bacillus manliponensis JCM 15802 (MCCC 1A00708).</title>
        <authorList>
            <person name="Lai Q."/>
            <person name="Liu Y."/>
            <person name="Shao Z."/>
        </authorList>
    </citation>
    <scope>NUCLEOTIDE SEQUENCE [LARGE SCALE GENOMIC DNA]</scope>
    <source>
        <strain evidence="1 2">JCM 15802</strain>
    </source>
</reference>
<dbReference type="STRING" id="574376.BAMA_02060"/>
<dbReference type="EMBL" id="JOTN01000010">
    <property type="protein sequence ID" value="KEK18883.1"/>
    <property type="molecule type" value="Genomic_DNA"/>
</dbReference>
<keyword evidence="2" id="KW-1185">Reference proteome</keyword>
<proteinExistence type="predicted"/>
<dbReference type="OrthoDB" id="2199690at2"/>
<evidence type="ECO:0000313" key="1">
    <source>
        <dbReference type="EMBL" id="KEK18883.1"/>
    </source>
</evidence>
<accession>A0A073K9E6</accession>
<gene>
    <name evidence="1" type="ORF">BAMA_02060</name>
</gene>
<evidence type="ECO:0000313" key="2">
    <source>
        <dbReference type="Proteomes" id="UP000027822"/>
    </source>
</evidence>
<dbReference type="RefSeq" id="WP_034639601.1">
    <property type="nucleotide sequence ID" value="NZ_CBCSJC010000009.1"/>
</dbReference>
<dbReference type="AlphaFoldDB" id="A0A073K9E6"/>
<sequence length="75" mass="8630">MTTKNRKVPIVLAIERDVARNLSTWCQYCGKFHHHGTGEGHRDAHCFEEDSPYTRTGYVLKKMKLGGKEIIRKGK</sequence>
<organism evidence="1 2">
    <name type="scientific">Bacillus manliponensis</name>
    <dbReference type="NCBI Taxonomy" id="574376"/>
    <lineage>
        <taxon>Bacteria</taxon>
        <taxon>Bacillati</taxon>
        <taxon>Bacillota</taxon>
        <taxon>Bacilli</taxon>
        <taxon>Bacillales</taxon>
        <taxon>Bacillaceae</taxon>
        <taxon>Bacillus</taxon>
        <taxon>Bacillus cereus group</taxon>
    </lineage>
</organism>